<evidence type="ECO:0008006" key="3">
    <source>
        <dbReference type="Google" id="ProtNLM"/>
    </source>
</evidence>
<protein>
    <recommendedName>
        <fullName evidence="3">F-box domain-containing protein</fullName>
    </recommendedName>
</protein>
<dbReference type="EMBL" id="RWJN01000512">
    <property type="protein sequence ID" value="TCD61043.1"/>
    <property type="molecule type" value="Genomic_DNA"/>
</dbReference>
<evidence type="ECO:0000313" key="2">
    <source>
        <dbReference type="Proteomes" id="UP000292702"/>
    </source>
</evidence>
<dbReference type="Proteomes" id="UP000292702">
    <property type="component" value="Unassembled WGS sequence"/>
</dbReference>
<dbReference type="AlphaFoldDB" id="A0A4R0R4Q0"/>
<name>A0A4R0R4Q0_9APHY</name>
<comment type="caution">
    <text evidence="1">The sequence shown here is derived from an EMBL/GenBank/DDBJ whole genome shotgun (WGS) entry which is preliminary data.</text>
</comment>
<sequence>MDFTSFDFPALVDERTLSTTPSSSLGRQLPIEICEMIIDVIGGILQQKYTTELVNAQGDREVLRSCMQVCRAWVPRCQFHLMATVRFQSRISITSFTRLVRRTPELRDRVKRAVIKVSNKDDQSWVSCIPFVLPVQLESLRLSGVDLSVLHPTCTRQFGLMKVRDLTFNNINYTRYSQVALFASTSLQKVYWEAVGYLPINSGSVPRKQTALKDIHIDVQSLGQIVSLLRDFVVSSSNPLDVFFVVSPAAFRHADPVGGLGPHRDPALTVVGLPKPTFGGFPEEDKALWRCGRSFDAGPSILEVNIRRVDGGLAVYASGVISFLSSLGFREIKIDFHFGGGEISDRSSFKPLDDALSDPSFANLVRVTLDPSFIHSQVPVSCHLDFAPTLFPRTYARGLIEPADECEWPKCEVHNPQPINSDFEIKQNTYQASVFAVHGRT</sequence>
<proteinExistence type="predicted"/>
<accession>A0A4R0R4Q0</accession>
<organism evidence="1 2">
    <name type="scientific">Steccherinum ochraceum</name>
    <dbReference type="NCBI Taxonomy" id="92696"/>
    <lineage>
        <taxon>Eukaryota</taxon>
        <taxon>Fungi</taxon>
        <taxon>Dikarya</taxon>
        <taxon>Basidiomycota</taxon>
        <taxon>Agaricomycotina</taxon>
        <taxon>Agaricomycetes</taxon>
        <taxon>Polyporales</taxon>
        <taxon>Steccherinaceae</taxon>
        <taxon>Steccherinum</taxon>
    </lineage>
</organism>
<keyword evidence="2" id="KW-1185">Reference proteome</keyword>
<evidence type="ECO:0000313" key="1">
    <source>
        <dbReference type="EMBL" id="TCD61043.1"/>
    </source>
</evidence>
<reference evidence="1 2" key="1">
    <citation type="submission" date="2018-11" db="EMBL/GenBank/DDBJ databases">
        <title>Genome assembly of Steccherinum ochraceum LE-BIN_3174, the white-rot fungus of the Steccherinaceae family (The Residual Polyporoid clade, Polyporales, Basidiomycota).</title>
        <authorList>
            <person name="Fedorova T.V."/>
            <person name="Glazunova O.A."/>
            <person name="Landesman E.O."/>
            <person name="Moiseenko K.V."/>
            <person name="Psurtseva N.V."/>
            <person name="Savinova O.S."/>
            <person name="Shakhova N.V."/>
            <person name="Tyazhelova T.V."/>
            <person name="Vasina D.V."/>
        </authorList>
    </citation>
    <scope>NUCLEOTIDE SEQUENCE [LARGE SCALE GENOMIC DNA]</scope>
    <source>
        <strain evidence="1 2">LE-BIN_3174</strain>
    </source>
</reference>
<dbReference type="OrthoDB" id="2804727at2759"/>
<gene>
    <name evidence="1" type="ORF">EIP91_009131</name>
</gene>